<evidence type="ECO:0000259" key="3">
    <source>
        <dbReference type="Pfam" id="PF02014"/>
    </source>
</evidence>
<feature type="region of interest" description="Disordered" evidence="1">
    <location>
        <begin position="160"/>
        <end position="179"/>
    </location>
</feature>
<keyword evidence="2" id="KW-0732">Signal</keyword>
<evidence type="ECO:0000256" key="2">
    <source>
        <dbReference type="SAM" id="SignalP"/>
    </source>
</evidence>
<organism evidence="4">
    <name type="scientific">Rhipicephalus appendiculatus</name>
    <name type="common">Brown ear tick</name>
    <dbReference type="NCBI Taxonomy" id="34631"/>
    <lineage>
        <taxon>Eukaryota</taxon>
        <taxon>Metazoa</taxon>
        <taxon>Ecdysozoa</taxon>
        <taxon>Arthropoda</taxon>
        <taxon>Chelicerata</taxon>
        <taxon>Arachnida</taxon>
        <taxon>Acari</taxon>
        <taxon>Parasitiformes</taxon>
        <taxon>Ixodida</taxon>
        <taxon>Ixodoidea</taxon>
        <taxon>Ixodidae</taxon>
        <taxon>Rhipicephalinae</taxon>
        <taxon>Rhipicephalus</taxon>
        <taxon>Rhipicephalus</taxon>
    </lineage>
</organism>
<name>A0A131YEB5_RHIAP</name>
<evidence type="ECO:0000256" key="1">
    <source>
        <dbReference type="SAM" id="MobiDB-lite"/>
    </source>
</evidence>
<proteinExistence type="predicted"/>
<dbReference type="InterPro" id="IPR042307">
    <property type="entry name" value="Reeler_sf"/>
</dbReference>
<accession>A0A131YEB5</accession>
<dbReference type="Gene3D" id="2.60.40.4060">
    <property type="entry name" value="Reeler domain"/>
    <property type="match status" value="1"/>
</dbReference>
<feature type="compositionally biased region" description="Basic and acidic residues" evidence="1">
    <location>
        <begin position="170"/>
        <end position="179"/>
    </location>
</feature>
<dbReference type="EMBL" id="GEDV01011669">
    <property type="protein sequence ID" value="JAP76888.1"/>
    <property type="molecule type" value="Transcribed_RNA"/>
</dbReference>
<evidence type="ECO:0000313" key="4">
    <source>
        <dbReference type="EMBL" id="JAP76888.1"/>
    </source>
</evidence>
<reference evidence="4" key="1">
    <citation type="journal article" date="2016" name="Ticks Tick Borne Dis.">
        <title>De novo assembly and annotation of the salivary gland transcriptome of Rhipicephalus appendiculatus male and female ticks during blood feeding.</title>
        <authorList>
            <person name="de Castro M.H."/>
            <person name="de Klerk D."/>
            <person name="Pienaar R."/>
            <person name="Latif A.A."/>
            <person name="Rees D.J."/>
            <person name="Mans B.J."/>
        </authorList>
    </citation>
    <scope>NUCLEOTIDE SEQUENCE</scope>
    <source>
        <tissue evidence="4">Salivary glands</tissue>
    </source>
</reference>
<protein>
    <recommendedName>
        <fullName evidence="3">Reelin domain-containing protein</fullName>
    </recommendedName>
</protein>
<dbReference type="InterPro" id="IPR002861">
    <property type="entry name" value="Reeler_dom"/>
</dbReference>
<dbReference type="Pfam" id="PF02014">
    <property type="entry name" value="Reeler"/>
    <property type="match status" value="1"/>
</dbReference>
<sequence>MALRGLILLAVLGLGSGADNFKFTDCKKMPDGVTAKDPMKSSAYQMSAGAPNNGSIEVTVTTGTLKFFRIVAMEDQKDTMPKGMFMLPPDPRAMLMNCDTMTNAAVVNKDPAVNVTAPFTVMWKAMPDYEGRLRFRLVVVESAEKYYMAESGVQAVTKMHPSDGGNGHKNAGDGGKDAHTKATASLPGLSAWLVTAALGLVVVPGLRHNLPIS</sequence>
<feature type="signal peptide" evidence="2">
    <location>
        <begin position="1"/>
        <end position="17"/>
    </location>
</feature>
<feature type="chain" id="PRO_5007284898" description="Reelin domain-containing protein" evidence="2">
    <location>
        <begin position="18"/>
        <end position="213"/>
    </location>
</feature>
<dbReference type="AlphaFoldDB" id="A0A131YEB5"/>
<feature type="domain" description="Reelin" evidence="3">
    <location>
        <begin position="26"/>
        <end position="148"/>
    </location>
</feature>